<dbReference type="AlphaFoldDB" id="A0A226E2Q7"/>
<accession>A0A226E2Q7</accession>
<feature type="signal peptide" evidence="1">
    <location>
        <begin position="1"/>
        <end position="33"/>
    </location>
</feature>
<feature type="chain" id="PRO_5013347841" evidence="1">
    <location>
        <begin position="34"/>
        <end position="294"/>
    </location>
</feature>
<keyword evidence="1" id="KW-0732">Signal</keyword>
<name>A0A226E2Q7_FOLCA</name>
<keyword evidence="3" id="KW-1185">Reference proteome</keyword>
<proteinExistence type="predicted"/>
<evidence type="ECO:0000313" key="3">
    <source>
        <dbReference type="Proteomes" id="UP000198287"/>
    </source>
</evidence>
<evidence type="ECO:0000313" key="2">
    <source>
        <dbReference type="EMBL" id="OXA52025.1"/>
    </source>
</evidence>
<dbReference type="EMBL" id="LNIX01000007">
    <property type="protein sequence ID" value="OXA52025.1"/>
    <property type="molecule type" value="Genomic_DNA"/>
</dbReference>
<comment type="caution">
    <text evidence="2">The sequence shown here is derived from an EMBL/GenBank/DDBJ whole genome shotgun (WGS) entry which is preliminary data.</text>
</comment>
<evidence type="ECO:0000256" key="1">
    <source>
        <dbReference type="SAM" id="SignalP"/>
    </source>
</evidence>
<gene>
    <name evidence="2" type="ORF">Fcan01_13151</name>
</gene>
<protein>
    <submittedName>
        <fullName evidence="2">Uncharacterized protein</fullName>
    </submittedName>
</protein>
<sequence>MARKLESLGRSGRNIYLLIIGNVLCLLIGQIGGADDDMNNDILPPHPVASSFVKLIPQFNPNTFTVQFKTDERIALSPTNPSFVSFLTQYATLALNEIERSSGSSAAGLRDQMLTFFKTEYGKFLSEVGVPVGCISVYSGATDMTTMKQLEALTESLNYESKEKGPSSSSRRKAMFGGLVANDLVQRLNLAFITRPFLRDTSIHAQVSTCDKIFWTLKDGTIMANMPSTDFASRQVWIPTVDVAVNIYTKNVTRELSRYFSVGVSCLDNNVSKRNFSSTVGKWMSAKVVNMNCF</sequence>
<organism evidence="2 3">
    <name type="scientific">Folsomia candida</name>
    <name type="common">Springtail</name>
    <dbReference type="NCBI Taxonomy" id="158441"/>
    <lineage>
        <taxon>Eukaryota</taxon>
        <taxon>Metazoa</taxon>
        <taxon>Ecdysozoa</taxon>
        <taxon>Arthropoda</taxon>
        <taxon>Hexapoda</taxon>
        <taxon>Collembola</taxon>
        <taxon>Entomobryomorpha</taxon>
        <taxon>Isotomoidea</taxon>
        <taxon>Isotomidae</taxon>
        <taxon>Proisotominae</taxon>
        <taxon>Folsomia</taxon>
    </lineage>
</organism>
<reference evidence="2 3" key="1">
    <citation type="submission" date="2015-12" db="EMBL/GenBank/DDBJ databases">
        <title>The genome of Folsomia candida.</title>
        <authorList>
            <person name="Faddeeva A."/>
            <person name="Derks M.F."/>
            <person name="Anvar Y."/>
            <person name="Smit S."/>
            <person name="Van Straalen N."/>
            <person name="Roelofs D."/>
        </authorList>
    </citation>
    <scope>NUCLEOTIDE SEQUENCE [LARGE SCALE GENOMIC DNA]</scope>
    <source>
        <strain evidence="2 3">VU population</strain>
        <tissue evidence="2">Whole body</tissue>
    </source>
</reference>
<dbReference type="Proteomes" id="UP000198287">
    <property type="component" value="Unassembled WGS sequence"/>
</dbReference>